<evidence type="ECO:0000313" key="2">
    <source>
        <dbReference type="EMBL" id="KAK8026459.1"/>
    </source>
</evidence>
<gene>
    <name evidence="2" type="ORF">PG991_003515</name>
</gene>
<feature type="compositionally biased region" description="Low complexity" evidence="1">
    <location>
        <begin position="111"/>
        <end position="121"/>
    </location>
</feature>
<feature type="compositionally biased region" description="Pro residues" evidence="1">
    <location>
        <begin position="122"/>
        <end position="139"/>
    </location>
</feature>
<feature type="region of interest" description="Disordered" evidence="1">
    <location>
        <begin position="108"/>
        <end position="169"/>
    </location>
</feature>
<evidence type="ECO:0000256" key="1">
    <source>
        <dbReference type="SAM" id="MobiDB-lite"/>
    </source>
</evidence>
<name>A0ABR1S5E7_9PEZI</name>
<comment type="caution">
    <text evidence="2">The sequence shown here is derived from an EMBL/GenBank/DDBJ whole genome shotgun (WGS) entry which is preliminary data.</text>
</comment>
<dbReference type="Proteomes" id="UP001396898">
    <property type="component" value="Unassembled WGS sequence"/>
</dbReference>
<evidence type="ECO:0000313" key="3">
    <source>
        <dbReference type="Proteomes" id="UP001396898"/>
    </source>
</evidence>
<feature type="compositionally biased region" description="Low complexity" evidence="1">
    <location>
        <begin position="140"/>
        <end position="152"/>
    </location>
</feature>
<reference evidence="2 3" key="1">
    <citation type="submission" date="2023-01" db="EMBL/GenBank/DDBJ databases">
        <title>Analysis of 21 Apiospora genomes using comparative genomics revels a genus with tremendous synthesis potential of carbohydrate active enzymes and secondary metabolites.</title>
        <authorList>
            <person name="Sorensen T."/>
        </authorList>
    </citation>
    <scope>NUCLEOTIDE SEQUENCE [LARGE SCALE GENOMIC DNA]</scope>
    <source>
        <strain evidence="2 3">CBS 20057</strain>
    </source>
</reference>
<proteinExistence type="predicted"/>
<protein>
    <submittedName>
        <fullName evidence="2">Uncharacterized protein</fullName>
    </submittedName>
</protein>
<sequence length="374" mass="41511">MADLFQILGVARDADFNAILAAKNRRLQNINNSVKKAERAQARKKVMDAWRVLGCWGSRERYLKQLQQDSTLDAARRQQDAQFQQEAAQLGGGSNAFFNPLQQALGQAAKPATPLPLANRPAPLPAMPAAPKKPAPGRPAAPSKRPASSALAMPAKRPTPAPASSALPVLPTLPPAPTFGYVPEPMEMDEPEVQGPPAQWFKNVAKRALTTIRDLRQDMNRTYEMTDRNRRKLILKLRNMPNLVQGLNVDFAIIIEACDILLLKIIELEDYCRPAAAAAVRDDWDHRHSILARLPAARDLAFRFCSYAAALDWVVQELLGEKGNNDRAREDELLHDLGVILAQWRQVVNTFFQGGRQTLLQTALAMGLQQKTQE</sequence>
<accession>A0ABR1S5E7</accession>
<organism evidence="2 3">
    <name type="scientific">Apiospora marii</name>
    <dbReference type="NCBI Taxonomy" id="335849"/>
    <lineage>
        <taxon>Eukaryota</taxon>
        <taxon>Fungi</taxon>
        <taxon>Dikarya</taxon>
        <taxon>Ascomycota</taxon>
        <taxon>Pezizomycotina</taxon>
        <taxon>Sordariomycetes</taxon>
        <taxon>Xylariomycetidae</taxon>
        <taxon>Amphisphaeriales</taxon>
        <taxon>Apiosporaceae</taxon>
        <taxon>Apiospora</taxon>
    </lineage>
</organism>
<keyword evidence="3" id="KW-1185">Reference proteome</keyword>
<dbReference type="EMBL" id="JAQQWI010000007">
    <property type="protein sequence ID" value="KAK8026459.1"/>
    <property type="molecule type" value="Genomic_DNA"/>
</dbReference>